<dbReference type="Gene3D" id="3.40.50.300">
    <property type="entry name" value="P-loop containing nucleotide triphosphate hydrolases"/>
    <property type="match status" value="1"/>
</dbReference>
<dbReference type="RefSeq" id="WP_092012823.1">
    <property type="nucleotide sequence ID" value="NZ_LT629766.1"/>
</dbReference>
<dbReference type="AlphaFoldDB" id="A0A1H1SV99"/>
<name>A0A1H1SV99_9MICO</name>
<dbReference type="InterPro" id="IPR027417">
    <property type="entry name" value="P-loop_NTPase"/>
</dbReference>
<keyword evidence="3" id="KW-1185">Reference proteome</keyword>
<dbReference type="EMBL" id="LT629766">
    <property type="protein sequence ID" value="SDS51922.1"/>
    <property type="molecule type" value="Genomic_DNA"/>
</dbReference>
<proteinExistence type="predicted"/>
<dbReference type="SUPFAM" id="SSF52540">
    <property type="entry name" value="P-loop containing nucleoside triphosphate hydrolases"/>
    <property type="match status" value="1"/>
</dbReference>
<sequence>MTSFRIERFPFKSEQVKAWGAVDPRHRNWPVVYVMNNQSEVYIGESLNVEGRMRQHLESDSKRRLQSVRVVLDDTFNKSACLDLESFLIRMVHGDASRQVLNLNAGITDAEYYNRDKYNQTFHQIFEELRTQENLFKRTIPQIINSDLFKLSPFKALNHDQAIAVDDILEGFFDDLRSGVDNTVVVEGNPGTGKTVVAIYLLKLLEDIRRHDSEEPLDIDSIFSDYFTPEHAELLNSLKFAIVVPQQSLRDSIAKVFKLTPGLNKGMVLTPFQVGESTDQFDLLVVDEAHRLNQRANQASGPLNKKFIEINKKLFGWDDPQKTQLDWIQKQSRHSILMLDVGQTVRPADLPATTTRALASRARAAGRLYPLQTQMRISADKDYVGYIRQVLSDNPPTTHVDFEDYELRLFTDLGEMRRELQRREEEHSLSRLVAGYAWPWKSKNDKTAYDIELDGQQMRWNTTTTDWINSPKSVEEVGSIHTVQGYDLNYVGVIIGNDLRYDPVAGKLIFDRDNYHDKKGQENNPKLGITYTDEDLLQYVKNIYSVLLTRGIRGTYVYVCDRNLQEFVQDYFSPNEIACKLPEPRRHSQRAAGKSPD</sequence>
<organism evidence="2 3">
    <name type="scientific">Brevibacterium siliguriense</name>
    <dbReference type="NCBI Taxonomy" id="1136497"/>
    <lineage>
        <taxon>Bacteria</taxon>
        <taxon>Bacillati</taxon>
        <taxon>Actinomycetota</taxon>
        <taxon>Actinomycetes</taxon>
        <taxon>Micrococcales</taxon>
        <taxon>Brevibacteriaceae</taxon>
        <taxon>Brevibacterium</taxon>
    </lineage>
</organism>
<evidence type="ECO:0000259" key="1">
    <source>
        <dbReference type="PROSITE" id="PS50164"/>
    </source>
</evidence>
<dbReference type="Proteomes" id="UP000199597">
    <property type="component" value="Chromosome I"/>
</dbReference>
<dbReference type="InterPro" id="IPR018647">
    <property type="entry name" value="SLFN_3-like_DNA/RNA_helicase"/>
</dbReference>
<dbReference type="Pfam" id="PF01541">
    <property type="entry name" value="GIY-YIG"/>
    <property type="match status" value="1"/>
</dbReference>
<accession>A0A1H1SV99</accession>
<reference evidence="3" key="1">
    <citation type="submission" date="2016-10" db="EMBL/GenBank/DDBJ databases">
        <authorList>
            <person name="Varghese N."/>
            <person name="Submissions S."/>
        </authorList>
    </citation>
    <scope>NUCLEOTIDE SEQUENCE [LARGE SCALE GENOMIC DNA]</scope>
    <source>
        <strain evidence="3">DSM 23676</strain>
    </source>
</reference>
<dbReference type="STRING" id="1136497.SAMN04489752_1886"/>
<dbReference type="InterPro" id="IPR000305">
    <property type="entry name" value="GIY-YIG_endonuc"/>
</dbReference>
<evidence type="ECO:0000313" key="2">
    <source>
        <dbReference type="EMBL" id="SDS51922.1"/>
    </source>
</evidence>
<dbReference type="PROSITE" id="PS50164">
    <property type="entry name" value="GIY_YIG"/>
    <property type="match status" value="1"/>
</dbReference>
<evidence type="ECO:0000313" key="3">
    <source>
        <dbReference type="Proteomes" id="UP000199597"/>
    </source>
</evidence>
<dbReference type="CDD" id="cd10439">
    <property type="entry name" value="GIY-YIG_COG3410"/>
    <property type="match status" value="1"/>
</dbReference>
<feature type="domain" description="GIY-YIG" evidence="1">
    <location>
        <begin position="28"/>
        <end position="103"/>
    </location>
</feature>
<gene>
    <name evidence="2" type="ORF">SAMN04489752_1886</name>
</gene>
<protein>
    <recommendedName>
        <fullName evidence="1">GIY-YIG domain-containing protein</fullName>
    </recommendedName>
</protein>
<dbReference type="Pfam" id="PF09848">
    <property type="entry name" value="SLFN-g3_helicase"/>
    <property type="match status" value="1"/>
</dbReference>
<dbReference type="OrthoDB" id="3193269at2"/>